<name>A0A1F5YDC6_9BACT</name>
<accession>A0A1F5YDC6</accession>
<dbReference type="PANTHER" id="PTHR44591:SF3">
    <property type="entry name" value="RESPONSE REGULATORY DOMAIN-CONTAINING PROTEIN"/>
    <property type="match status" value="1"/>
</dbReference>
<evidence type="ECO:0000256" key="2">
    <source>
        <dbReference type="ARBA" id="ARBA00023012"/>
    </source>
</evidence>
<dbReference type="Pfam" id="PF00072">
    <property type="entry name" value="Response_reg"/>
    <property type="match status" value="1"/>
</dbReference>
<sequence length="126" mass="14283">MGTKKILVVDDEPNIVRMLESRLKASGYEVITASNGLEALNTARSEKPDLIILDIMLPEMDGYKVCAMLKYDIEHSRIPIIMLTARAHESDRKLGAELGVQEYIVKPFDGKELMKTIEKHLARSRR</sequence>
<organism evidence="8 9">
    <name type="scientific">Candidatus Glassbacteria bacterium RBG_16_58_8</name>
    <dbReference type="NCBI Taxonomy" id="1817866"/>
    <lineage>
        <taxon>Bacteria</taxon>
        <taxon>Candidatus Glassiibacteriota</taxon>
    </lineage>
</organism>
<gene>
    <name evidence="8" type="ORF">A2Z06_05160</name>
</gene>
<dbReference type="EMBL" id="MFIW01000004">
    <property type="protein sequence ID" value="OGF98139.1"/>
    <property type="molecule type" value="Genomic_DNA"/>
</dbReference>
<protein>
    <recommendedName>
        <fullName evidence="7">Response regulatory domain-containing protein</fullName>
    </recommendedName>
</protein>
<proteinExistence type="predicted"/>
<dbReference type="PROSITE" id="PS50110">
    <property type="entry name" value="RESPONSE_REGULATORY"/>
    <property type="match status" value="1"/>
</dbReference>
<evidence type="ECO:0000256" key="6">
    <source>
        <dbReference type="PROSITE-ProRule" id="PRU00169"/>
    </source>
</evidence>
<dbReference type="GO" id="GO:0000160">
    <property type="term" value="P:phosphorelay signal transduction system"/>
    <property type="evidence" value="ECO:0007669"/>
    <property type="project" value="UniProtKB-KW"/>
</dbReference>
<dbReference type="Gene3D" id="3.40.50.2300">
    <property type="match status" value="1"/>
</dbReference>
<keyword evidence="5" id="KW-0804">Transcription</keyword>
<dbReference type="InterPro" id="IPR011006">
    <property type="entry name" value="CheY-like_superfamily"/>
</dbReference>
<dbReference type="GO" id="GO:0003677">
    <property type="term" value="F:DNA binding"/>
    <property type="evidence" value="ECO:0007669"/>
    <property type="project" value="UniProtKB-KW"/>
</dbReference>
<dbReference type="InterPro" id="IPR050595">
    <property type="entry name" value="Bact_response_regulator"/>
</dbReference>
<dbReference type="Proteomes" id="UP000179034">
    <property type="component" value="Unassembled WGS sequence"/>
</dbReference>
<dbReference type="InterPro" id="IPR001789">
    <property type="entry name" value="Sig_transdc_resp-reg_receiver"/>
</dbReference>
<keyword evidence="3" id="KW-0805">Transcription regulation</keyword>
<dbReference type="SMART" id="SM00448">
    <property type="entry name" value="REC"/>
    <property type="match status" value="1"/>
</dbReference>
<keyword evidence="4" id="KW-0238">DNA-binding</keyword>
<evidence type="ECO:0000256" key="5">
    <source>
        <dbReference type="ARBA" id="ARBA00023163"/>
    </source>
</evidence>
<evidence type="ECO:0000256" key="3">
    <source>
        <dbReference type="ARBA" id="ARBA00023015"/>
    </source>
</evidence>
<keyword evidence="1 6" id="KW-0597">Phosphoprotein</keyword>
<dbReference type="FunFam" id="3.40.50.2300:FF:000001">
    <property type="entry name" value="DNA-binding response regulator PhoB"/>
    <property type="match status" value="1"/>
</dbReference>
<feature type="domain" description="Response regulatory" evidence="7">
    <location>
        <begin position="5"/>
        <end position="121"/>
    </location>
</feature>
<feature type="modified residue" description="4-aspartylphosphate" evidence="6">
    <location>
        <position position="54"/>
    </location>
</feature>
<keyword evidence="2" id="KW-0902">Two-component regulatory system</keyword>
<evidence type="ECO:0000313" key="9">
    <source>
        <dbReference type="Proteomes" id="UP000179034"/>
    </source>
</evidence>
<evidence type="ECO:0000259" key="7">
    <source>
        <dbReference type="PROSITE" id="PS50110"/>
    </source>
</evidence>
<dbReference type="AlphaFoldDB" id="A0A1F5YDC6"/>
<dbReference type="PANTHER" id="PTHR44591">
    <property type="entry name" value="STRESS RESPONSE REGULATOR PROTEIN 1"/>
    <property type="match status" value="1"/>
</dbReference>
<reference evidence="8 9" key="1">
    <citation type="journal article" date="2016" name="Nat. Commun.">
        <title>Thousands of microbial genomes shed light on interconnected biogeochemical processes in an aquifer system.</title>
        <authorList>
            <person name="Anantharaman K."/>
            <person name="Brown C.T."/>
            <person name="Hug L.A."/>
            <person name="Sharon I."/>
            <person name="Castelle C.J."/>
            <person name="Probst A.J."/>
            <person name="Thomas B.C."/>
            <person name="Singh A."/>
            <person name="Wilkins M.J."/>
            <person name="Karaoz U."/>
            <person name="Brodie E.L."/>
            <person name="Williams K.H."/>
            <person name="Hubbard S.S."/>
            <person name="Banfield J.F."/>
        </authorList>
    </citation>
    <scope>NUCLEOTIDE SEQUENCE [LARGE SCALE GENOMIC DNA]</scope>
</reference>
<evidence type="ECO:0000256" key="4">
    <source>
        <dbReference type="ARBA" id="ARBA00023125"/>
    </source>
</evidence>
<evidence type="ECO:0000313" key="8">
    <source>
        <dbReference type="EMBL" id="OGF98139.1"/>
    </source>
</evidence>
<comment type="caution">
    <text evidence="8">The sequence shown here is derived from an EMBL/GenBank/DDBJ whole genome shotgun (WGS) entry which is preliminary data.</text>
</comment>
<dbReference type="SUPFAM" id="SSF52172">
    <property type="entry name" value="CheY-like"/>
    <property type="match status" value="1"/>
</dbReference>
<evidence type="ECO:0000256" key="1">
    <source>
        <dbReference type="ARBA" id="ARBA00022553"/>
    </source>
</evidence>